<dbReference type="GO" id="GO:0005524">
    <property type="term" value="F:ATP binding"/>
    <property type="evidence" value="ECO:0007669"/>
    <property type="project" value="UniProtKB-KW"/>
</dbReference>
<evidence type="ECO:0000256" key="8">
    <source>
        <dbReference type="ARBA" id="ARBA00023146"/>
    </source>
</evidence>
<dbReference type="EC" id="6.1.1.4" evidence="3"/>
<dbReference type="Gene3D" id="1.10.730.10">
    <property type="entry name" value="Isoleucyl-tRNA Synthetase, Domain 1"/>
    <property type="match status" value="1"/>
</dbReference>
<evidence type="ECO:0000256" key="7">
    <source>
        <dbReference type="ARBA" id="ARBA00022917"/>
    </source>
</evidence>
<dbReference type="PROSITE" id="PS00178">
    <property type="entry name" value="AA_TRNA_LIGASE_I"/>
    <property type="match status" value="1"/>
</dbReference>
<dbReference type="InterPro" id="IPR009080">
    <property type="entry name" value="tRNAsynth_Ia_anticodon-bd"/>
</dbReference>
<dbReference type="InterPro" id="IPR002302">
    <property type="entry name" value="Leu-tRNA-ligase"/>
</dbReference>
<dbReference type="PRINTS" id="PR00985">
    <property type="entry name" value="TRNASYNTHLEU"/>
</dbReference>
<evidence type="ECO:0000256" key="9">
    <source>
        <dbReference type="ARBA" id="ARBA00030520"/>
    </source>
</evidence>
<evidence type="ECO:0000256" key="6">
    <source>
        <dbReference type="ARBA" id="ARBA00022840"/>
    </source>
</evidence>
<dbReference type="PANTHER" id="PTHR43740">
    <property type="entry name" value="LEUCYL-TRNA SYNTHETASE"/>
    <property type="match status" value="1"/>
</dbReference>
<keyword evidence="7 10" id="KW-0648">Protein biosynthesis</keyword>
<dbReference type="GO" id="GO:0032543">
    <property type="term" value="P:mitochondrial translation"/>
    <property type="evidence" value="ECO:0007669"/>
    <property type="project" value="TreeGrafter"/>
</dbReference>
<dbReference type="Pfam" id="PF00133">
    <property type="entry name" value="tRNA-synt_1"/>
    <property type="match status" value="3"/>
</dbReference>
<dbReference type="FunFam" id="3.40.50.620:FF:000100">
    <property type="entry name" value="probable leucine--tRNA ligase, mitochondrial"/>
    <property type="match status" value="1"/>
</dbReference>
<keyword evidence="6 10" id="KW-0067">ATP-binding</keyword>
<dbReference type="InterPro" id="IPR014729">
    <property type="entry name" value="Rossmann-like_a/b/a_fold"/>
</dbReference>
<dbReference type="FunFam" id="3.40.50.620:FF:000003">
    <property type="entry name" value="Leucine--tRNA ligase"/>
    <property type="match status" value="1"/>
</dbReference>
<dbReference type="Proteomes" id="UP000050791">
    <property type="component" value="Unassembled WGS sequence"/>
</dbReference>
<keyword evidence="5 10" id="KW-0547">Nucleotide-binding</keyword>
<dbReference type="GO" id="GO:0004823">
    <property type="term" value="F:leucine-tRNA ligase activity"/>
    <property type="evidence" value="ECO:0007669"/>
    <property type="project" value="UniProtKB-EC"/>
</dbReference>
<organism evidence="12 13">
    <name type="scientific">Schistosoma mattheei</name>
    <dbReference type="NCBI Taxonomy" id="31246"/>
    <lineage>
        <taxon>Eukaryota</taxon>
        <taxon>Metazoa</taxon>
        <taxon>Spiralia</taxon>
        <taxon>Lophotrochozoa</taxon>
        <taxon>Platyhelminthes</taxon>
        <taxon>Trematoda</taxon>
        <taxon>Digenea</taxon>
        <taxon>Strigeidida</taxon>
        <taxon>Schistosomatoidea</taxon>
        <taxon>Schistosomatidae</taxon>
        <taxon>Schistosoma</taxon>
    </lineage>
</organism>
<evidence type="ECO:0000256" key="4">
    <source>
        <dbReference type="ARBA" id="ARBA00022598"/>
    </source>
</evidence>
<feature type="domain" description="Aminoacyl-tRNA synthetase class Ia" evidence="11">
    <location>
        <begin position="693"/>
        <end position="722"/>
    </location>
</feature>
<reference evidence="13" key="1">
    <citation type="submission" date="2023-11" db="UniProtKB">
        <authorList>
            <consortium name="WormBaseParasite"/>
        </authorList>
    </citation>
    <scope>IDENTIFICATION</scope>
</reference>
<sequence length="949" mass="109535">MVFLRICLHKHYSPLRNSSTYYGLSDVKRLEQKWLPVIRKIDFENSSDKAVSKQKSFVLSMFPYPSGSLHMGHLRVYTVSDVLTRYKTMSGELTICPMGWDSFGLPAENAAIDRSENPLNWTRKNILTMKQQINETMSLAVDWSRELSTCDPNYYKWTQWLFLKLYQSGMAYHRPAYVNWDPIDQTVLADELIDSQGCSWRSGAKVERRPLRQWFFRTTAYSESLLDGLKDIENNQWRDVIQLQRGWLGHLNGTQMEFNIHSSTEHHEINPQQSFLDCGHLKNIVPQNERLVVFTKYPSLAVADLISHVKVGPDSVYFSDIYRKPEHKRDLNFSRKLILYSDWNNSCHNDSNNKLSITSCTSVSPWPEILNIFIRHPFTGRSIPIIRENIPLSKLPRAYPNELVFSINGQTSDFSSESLDIPSPPGKLISPGKDLLNLDESNVIINEEDLKCCILSTPIFELHGKTVGESMDKAMQILKVSGRGGYRCNDMRTDWLISRQRYWGTPIPIIHCDSCGAVPVPENQLPVLLPPLESSLKRGDEPLKHNESWRKTTCPKCGNPANRETDTLDTFVDSSWYYLRYLDPQNNSSICDRSKAANSLPVDVYIGGMEHAVRHLYYARFIAHFLHDINVLPCREPFKRFLPVGLVLGQTYIDPKSGRFIPTRCVDKRYLSEKEIEYYEIETNEPVQMYWDKMSKSKLNGIDPTDVVEKYGMDTIRITMLTNVGPHRSRKWAEQDVLQGVNNWLNKMNRLIEQLIEYSNTLQHSNVSWELKCDMDDPLLIHTSYSLKYHQSIIKRVNEYYDDTFVISSVIARLQEMTEMLRKSSIHVGGPGPSSFLYLRALADLIVMLTPIAPIYASELWSGVQLACLTSKHSNLYEVLSVYSNRTVMRTNESKNYHYSHWPYDLTKYVLEQPFPKCLYSTEIPELIVEQYETNNTTTTTTTSTPLPK</sequence>
<evidence type="ECO:0000256" key="1">
    <source>
        <dbReference type="ARBA" id="ARBA00004305"/>
    </source>
</evidence>
<dbReference type="GO" id="GO:0005759">
    <property type="term" value="C:mitochondrial matrix"/>
    <property type="evidence" value="ECO:0007669"/>
    <property type="project" value="UniProtKB-SubCell"/>
</dbReference>
<dbReference type="WBParaSite" id="SMTH1_51060.1">
    <property type="protein sequence ID" value="SMTH1_51060.1"/>
    <property type="gene ID" value="SMTH1_51060"/>
</dbReference>
<name>A0AA85BFS3_9TREM</name>
<dbReference type="AlphaFoldDB" id="A0AA85BFS3"/>
<comment type="subcellular location">
    <subcellularLocation>
        <location evidence="1">Mitochondrion matrix</location>
    </subcellularLocation>
</comment>
<dbReference type="InterPro" id="IPR002300">
    <property type="entry name" value="aa-tRNA-synth_Ia"/>
</dbReference>
<evidence type="ECO:0000256" key="2">
    <source>
        <dbReference type="ARBA" id="ARBA00005594"/>
    </source>
</evidence>
<protein>
    <recommendedName>
        <fullName evidence="3">leucine--tRNA ligase</fullName>
        <ecNumber evidence="3">6.1.1.4</ecNumber>
    </recommendedName>
    <alternativeName>
        <fullName evidence="9">Leucyl-tRNA synthetase</fullName>
    </alternativeName>
</protein>
<feature type="domain" description="Aminoacyl-tRNA synthetase class Ia" evidence="11">
    <location>
        <begin position="43"/>
        <end position="232"/>
    </location>
</feature>
<dbReference type="Gene3D" id="3.40.50.620">
    <property type="entry name" value="HUPs"/>
    <property type="match status" value="2"/>
</dbReference>
<keyword evidence="8 10" id="KW-0030">Aminoacyl-tRNA synthetase</keyword>
<evidence type="ECO:0000256" key="10">
    <source>
        <dbReference type="RuleBase" id="RU363035"/>
    </source>
</evidence>
<evidence type="ECO:0000313" key="12">
    <source>
        <dbReference type="Proteomes" id="UP000050791"/>
    </source>
</evidence>
<evidence type="ECO:0000256" key="5">
    <source>
        <dbReference type="ARBA" id="ARBA00022741"/>
    </source>
</evidence>
<comment type="similarity">
    <text evidence="2 10">Belongs to the class-I aminoacyl-tRNA synthetase family.</text>
</comment>
<dbReference type="GO" id="GO:0006429">
    <property type="term" value="P:leucyl-tRNA aminoacylation"/>
    <property type="evidence" value="ECO:0007669"/>
    <property type="project" value="InterPro"/>
</dbReference>
<dbReference type="InterPro" id="IPR001412">
    <property type="entry name" value="aa-tRNA-synth_I_CS"/>
</dbReference>
<evidence type="ECO:0000256" key="3">
    <source>
        <dbReference type="ARBA" id="ARBA00013164"/>
    </source>
</evidence>
<dbReference type="SUPFAM" id="SSF52374">
    <property type="entry name" value="Nucleotidylyl transferase"/>
    <property type="match status" value="1"/>
</dbReference>
<evidence type="ECO:0000313" key="13">
    <source>
        <dbReference type="WBParaSite" id="SMTH1_51060.1"/>
    </source>
</evidence>
<accession>A0AA85BFS3</accession>
<dbReference type="SUPFAM" id="SSF47323">
    <property type="entry name" value="Anticodon-binding domain of a subclass of class I aminoacyl-tRNA synthetases"/>
    <property type="match status" value="1"/>
</dbReference>
<dbReference type="PANTHER" id="PTHR43740:SF2">
    <property type="entry name" value="LEUCINE--TRNA LIGASE, MITOCHONDRIAL"/>
    <property type="match status" value="1"/>
</dbReference>
<evidence type="ECO:0000259" key="11">
    <source>
        <dbReference type="Pfam" id="PF00133"/>
    </source>
</evidence>
<proteinExistence type="inferred from homology"/>
<keyword evidence="4 10" id="KW-0436">Ligase</keyword>
<feature type="domain" description="Aminoacyl-tRNA synthetase class Ia" evidence="11">
    <location>
        <begin position="492"/>
        <end position="648"/>
    </location>
</feature>